<feature type="non-terminal residue" evidence="1">
    <location>
        <position position="107"/>
    </location>
</feature>
<evidence type="ECO:0000313" key="2">
    <source>
        <dbReference type="Proteomes" id="UP000749559"/>
    </source>
</evidence>
<evidence type="ECO:0000313" key="1">
    <source>
        <dbReference type="EMBL" id="CAH1778417.1"/>
    </source>
</evidence>
<keyword evidence="2" id="KW-1185">Reference proteome</keyword>
<proteinExistence type="predicted"/>
<dbReference type="EMBL" id="CAIIXF020000002">
    <property type="protein sequence ID" value="CAH1778417.1"/>
    <property type="molecule type" value="Genomic_DNA"/>
</dbReference>
<dbReference type="AlphaFoldDB" id="A0A8J1TJQ8"/>
<name>A0A8J1TJQ8_OWEFU</name>
<gene>
    <name evidence="1" type="ORF">OFUS_LOCUS5340</name>
</gene>
<reference evidence="1" key="1">
    <citation type="submission" date="2022-03" db="EMBL/GenBank/DDBJ databases">
        <authorList>
            <person name="Martin C."/>
        </authorList>
    </citation>
    <scope>NUCLEOTIDE SEQUENCE</scope>
</reference>
<protein>
    <submittedName>
        <fullName evidence="1">Uncharacterized protein</fullName>
    </submittedName>
</protein>
<comment type="caution">
    <text evidence="1">The sequence shown here is derived from an EMBL/GenBank/DDBJ whole genome shotgun (WGS) entry which is preliminary data.</text>
</comment>
<sequence length="107" mass="12308">MYDKYKKCFFVRYTEEGEDLWIHRKSNPWSPFAGYATEKGVTLSCTQLVHIKHYNMSENSAEIKAWIVLAACSVLVILRIQMELSFGVITVEIESEGRNQTTLAKQS</sequence>
<organism evidence="1 2">
    <name type="scientific">Owenia fusiformis</name>
    <name type="common">Polychaete worm</name>
    <dbReference type="NCBI Taxonomy" id="6347"/>
    <lineage>
        <taxon>Eukaryota</taxon>
        <taxon>Metazoa</taxon>
        <taxon>Spiralia</taxon>
        <taxon>Lophotrochozoa</taxon>
        <taxon>Annelida</taxon>
        <taxon>Polychaeta</taxon>
        <taxon>Sedentaria</taxon>
        <taxon>Canalipalpata</taxon>
        <taxon>Sabellida</taxon>
        <taxon>Oweniida</taxon>
        <taxon>Oweniidae</taxon>
        <taxon>Owenia</taxon>
    </lineage>
</organism>
<accession>A0A8J1TJQ8</accession>
<dbReference type="Proteomes" id="UP000749559">
    <property type="component" value="Unassembled WGS sequence"/>
</dbReference>